<evidence type="ECO:0000313" key="3">
    <source>
        <dbReference type="Proteomes" id="UP000245870"/>
    </source>
</evidence>
<proteinExistence type="predicted"/>
<keyword evidence="1" id="KW-0812">Transmembrane</keyword>
<dbReference type="Pfam" id="PF03806">
    <property type="entry name" value="ABG_transport"/>
    <property type="match status" value="1"/>
</dbReference>
<feature type="transmembrane region" description="Helical" evidence="1">
    <location>
        <begin position="196"/>
        <end position="218"/>
    </location>
</feature>
<evidence type="ECO:0000256" key="1">
    <source>
        <dbReference type="SAM" id="Phobius"/>
    </source>
</evidence>
<feature type="transmembrane region" description="Helical" evidence="1">
    <location>
        <begin position="114"/>
        <end position="136"/>
    </location>
</feature>
<dbReference type="Proteomes" id="UP000245870">
    <property type="component" value="Unassembled WGS sequence"/>
</dbReference>
<feature type="transmembrane region" description="Helical" evidence="1">
    <location>
        <begin position="20"/>
        <end position="41"/>
    </location>
</feature>
<protein>
    <submittedName>
        <fullName evidence="2">Putative AbgT family transporter</fullName>
    </submittedName>
</protein>
<dbReference type="AlphaFoldDB" id="A0A2U0TWE3"/>
<dbReference type="GO" id="GO:1902604">
    <property type="term" value="P:p-aminobenzoyl-glutamate transmembrane transport"/>
    <property type="evidence" value="ECO:0007669"/>
    <property type="project" value="InterPro"/>
</dbReference>
<keyword evidence="1" id="KW-0472">Membrane</keyword>
<accession>A0A2U0TWE3</accession>
<reference evidence="2 3" key="1">
    <citation type="submission" date="2018-05" db="EMBL/GenBank/DDBJ databases">
        <title>Genomic Encyclopedia of Type Strains, Phase IV (KMG-IV): sequencing the most valuable type-strain genomes for metagenomic binning, comparative biology and taxonomic classification.</title>
        <authorList>
            <person name="Goeker M."/>
        </authorList>
    </citation>
    <scope>NUCLEOTIDE SEQUENCE [LARGE SCALE GENOMIC DNA]</scope>
    <source>
        <strain evidence="2 3">DSM 100333</strain>
    </source>
</reference>
<dbReference type="OrthoDB" id="1111220at2"/>
<dbReference type="GO" id="GO:0015558">
    <property type="term" value="F:secondary active p-aminobenzoyl-glutamate transmembrane transporter activity"/>
    <property type="evidence" value="ECO:0007669"/>
    <property type="project" value="InterPro"/>
</dbReference>
<gene>
    <name evidence="2" type="ORF">C7379_1308</name>
</gene>
<keyword evidence="1" id="KW-1133">Transmembrane helix</keyword>
<dbReference type="InterPro" id="IPR004697">
    <property type="entry name" value="AbgT"/>
</dbReference>
<feature type="transmembrane region" description="Helical" evidence="1">
    <location>
        <begin position="156"/>
        <end position="175"/>
    </location>
</feature>
<comment type="caution">
    <text evidence="2">The sequence shown here is derived from an EMBL/GenBank/DDBJ whole genome shotgun (WGS) entry which is preliminary data.</text>
</comment>
<evidence type="ECO:0000313" key="2">
    <source>
        <dbReference type="EMBL" id="PVX47916.1"/>
    </source>
</evidence>
<feature type="transmembrane region" description="Helical" evidence="1">
    <location>
        <begin position="75"/>
        <end position="94"/>
    </location>
</feature>
<dbReference type="EMBL" id="QENY01000030">
    <property type="protein sequence ID" value="PVX47916.1"/>
    <property type="molecule type" value="Genomic_DNA"/>
</dbReference>
<sequence>MKNDNAVTSLGRGRKIRSAIYVLSLALALLQVALVFLSWLLTAAMPDVSMRSLISSGGARWLFGEFVDNLSGPSLVSLVVIFIAWGGLSASGLWQALRSVVYDRSSHITSRQRFALRGCGLLFVIEVVVVMLLTLLPHAVLLSVTGELFPGSFSAGLIPTIAFMLVTVSVSYGMLSGRLRGLYDVGQCLCSAGSQLMPLLLLYIFACQLYHSLIYVFVL</sequence>
<organism evidence="2 3">
    <name type="scientific">Hallella colorans</name>
    <dbReference type="NCBI Taxonomy" id="1703337"/>
    <lineage>
        <taxon>Bacteria</taxon>
        <taxon>Pseudomonadati</taxon>
        <taxon>Bacteroidota</taxon>
        <taxon>Bacteroidia</taxon>
        <taxon>Bacteroidales</taxon>
        <taxon>Prevotellaceae</taxon>
        <taxon>Hallella</taxon>
    </lineage>
</organism>
<dbReference type="RefSeq" id="WP_116617442.1">
    <property type="nucleotide sequence ID" value="NZ_QENY01000030.1"/>
</dbReference>
<name>A0A2U0TWE3_9BACT</name>
<keyword evidence="3" id="KW-1185">Reference proteome</keyword>